<evidence type="ECO:0000256" key="3">
    <source>
        <dbReference type="ARBA" id="ARBA00022801"/>
    </source>
</evidence>
<evidence type="ECO:0000256" key="4">
    <source>
        <dbReference type="ARBA" id="ARBA00022825"/>
    </source>
</evidence>
<evidence type="ECO:0000256" key="1">
    <source>
        <dbReference type="ARBA" id="ARBA00010541"/>
    </source>
</evidence>
<dbReference type="PANTHER" id="PTHR43343:SF3">
    <property type="entry name" value="PROTEASE DO-LIKE 8, CHLOROPLASTIC"/>
    <property type="match status" value="1"/>
</dbReference>
<dbReference type="Gene3D" id="2.40.10.10">
    <property type="entry name" value="Trypsin-like serine proteases"/>
    <property type="match status" value="2"/>
</dbReference>
<comment type="caution">
    <text evidence="7">The sequence shown here is derived from an EMBL/GenBank/DDBJ whole genome shotgun (WGS) entry which is preliminary data.</text>
</comment>
<dbReference type="GO" id="GO:0004252">
    <property type="term" value="F:serine-type endopeptidase activity"/>
    <property type="evidence" value="ECO:0007669"/>
    <property type="project" value="InterPro"/>
</dbReference>
<keyword evidence="2" id="KW-0645">Protease</keyword>
<dbReference type="SMART" id="SM00228">
    <property type="entry name" value="PDZ"/>
    <property type="match status" value="1"/>
</dbReference>
<evidence type="ECO:0000313" key="8">
    <source>
        <dbReference type="Proteomes" id="UP001409585"/>
    </source>
</evidence>
<evidence type="ECO:0000259" key="6">
    <source>
        <dbReference type="PROSITE" id="PS50106"/>
    </source>
</evidence>
<protein>
    <submittedName>
        <fullName evidence="7">Trypsin-like peptidase domain-containing protein</fullName>
    </submittedName>
</protein>
<dbReference type="GO" id="GO:0006508">
    <property type="term" value="P:proteolysis"/>
    <property type="evidence" value="ECO:0007669"/>
    <property type="project" value="UniProtKB-KW"/>
</dbReference>
<proteinExistence type="inferred from homology"/>
<dbReference type="Proteomes" id="UP001409585">
    <property type="component" value="Unassembled WGS sequence"/>
</dbReference>
<feature type="chain" id="PRO_5043315644" evidence="5">
    <location>
        <begin position="37"/>
        <end position="360"/>
    </location>
</feature>
<dbReference type="EMBL" id="BAABLX010000076">
    <property type="protein sequence ID" value="GAA4958387.1"/>
    <property type="molecule type" value="Genomic_DNA"/>
</dbReference>
<keyword evidence="4" id="KW-0720">Serine protease</keyword>
<comment type="similarity">
    <text evidence="1">Belongs to the peptidase S1C family.</text>
</comment>
<evidence type="ECO:0000256" key="5">
    <source>
        <dbReference type="SAM" id="SignalP"/>
    </source>
</evidence>
<organism evidence="7 8">
    <name type="scientific">Halioxenophilus aromaticivorans</name>
    <dbReference type="NCBI Taxonomy" id="1306992"/>
    <lineage>
        <taxon>Bacteria</taxon>
        <taxon>Pseudomonadati</taxon>
        <taxon>Pseudomonadota</taxon>
        <taxon>Gammaproteobacteria</taxon>
        <taxon>Alteromonadales</taxon>
        <taxon>Alteromonadaceae</taxon>
        <taxon>Halioxenophilus</taxon>
    </lineage>
</organism>
<evidence type="ECO:0000313" key="7">
    <source>
        <dbReference type="EMBL" id="GAA4958387.1"/>
    </source>
</evidence>
<gene>
    <name evidence="7" type="ORF">GCM10025791_43790</name>
</gene>
<dbReference type="InterPro" id="IPR043504">
    <property type="entry name" value="Peptidase_S1_PA_chymotrypsin"/>
</dbReference>
<sequence length="360" mass="38201">MARIFANKNSHWLATLASLFTGLAGLWLLYASNAWAALDKDEINNIDVFKNASPSVVFVTNNALVRDPYSLTYSSRPQGAGTGFVWDKQGHIVTNFHVVDGARKITITLADHSSYDALIVGLAPEKDLAVLKVNAPPEVLTPLPVGDSNDLEVGRKVLAIGNPFGLDTTLTVGVVSALGREIQAPNQRTIRNVIQTDAAINPGNSGGPLLNSDGELVGVNAAIYSPNGASIGIGFAIPVNTVSKIVPDLIQFGYPMRPVLGIEIAPLNWARANKIPGVPILRVYSNSPADQAGLRGITTSRWGATILGDSIIAIDGDKVSSDDDLLSILEGHKPGDKVTLTLLREGKEKKTKIRLAAPQP</sequence>
<dbReference type="PRINTS" id="PR00834">
    <property type="entry name" value="PROTEASES2C"/>
</dbReference>
<dbReference type="PANTHER" id="PTHR43343">
    <property type="entry name" value="PEPTIDASE S12"/>
    <property type="match status" value="1"/>
</dbReference>
<dbReference type="AlphaFoldDB" id="A0AAV3U8Z2"/>
<dbReference type="Pfam" id="PF13180">
    <property type="entry name" value="PDZ_2"/>
    <property type="match status" value="1"/>
</dbReference>
<dbReference type="Pfam" id="PF13365">
    <property type="entry name" value="Trypsin_2"/>
    <property type="match status" value="1"/>
</dbReference>
<keyword evidence="8" id="KW-1185">Reference proteome</keyword>
<dbReference type="InterPro" id="IPR001940">
    <property type="entry name" value="Peptidase_S1C"/>
</dbReference>
<evidence type="ECO:0000256" key="2">
    <source>
        <dbReference type="ARBA" id="ARBA00022670"/>
    </source>
</evidence>
<keyword evidence="5" id="KW-0732">Signal</keyword>
<reference evidence="8" key="1">
    <citation type="journal article" date="2019" name="Int. J. Syst. Evol. Microbiol.">
        <title>The Global Catalogue of Microorganisms (GCM) 10K type strain sequencing project: providing services to taxonomists for standard genome sequencing and annotation.</title>
        <authorList>
            <consortium name="The Broad Institute Genomics Platform"/>
            <consortium name="The Broad Institute Genome Sequencing Center for Infectious Disease"/>
            <person name="Wu L."/>
            <person name="Ma J."/>
        </authorList>
    </citation>
    <scope>NUCLEOTIDE SEQUENCE [LARGE SCALE GENOMIC DNA]</scope>
    <source>
        <strain evidence="8">JCM 19134</strain>
    </source>
</reference>
<dbReference type="PROSITE" id="PS50106">
    <property type="entry name" value="PDZ"/>
    <property type="match status" value="1"/>
</dbReference>
<dbReference type="SUPFAM" id="SSF50156">
    <property type="entry name" value="PDZ domain-like"/>
    <property type="match status" value="1"/>
</dbReference>
<dbReference type="InterPro" id="IPR051201">
    <property type="entry name" value="Chloro_Bact_Ser_Proteases"/>
</dbReference>
<accession>A0AAV3U8Z2</accession>
<dbReference type="RefSeq" id="WP_345427335.1">
    <property type="nucleotide sequence ID" value="NZ_AP031496.1"/>
</dbReference>
<feature type="signal peptide" evidence="5">
    <location>
        <begin position="1"/>
        <end position="36"/>
    </location>
</feature>
<dbReference type="InterPro" id="IPR036034">
    <property type="entry name" value="PDZ_sf"/>
</dbReference>
<dbReference type="Gene3D" id="2.30.42.10">
    <property type="match status" value="1"/>
</dbReference>
<dbReference type="FunFam" id="2.40.10.10:FF:000001">
    <property type="entry name" value="Periplasmic serine protease DegS"/>
    <property type="match status" value="1"/>
</dbReference>
<keyword evidence="3" id="KW-0378">Hydrolase</keyword>
<dbReference type="SUPFAM" id="SSF50494">
    <property type="entry name" value="Trypsin-like serine proteases"/>
    <property type="match status" value="1"/>
</dbReference>
<dbReference type="InterPro" id="IPR001478">
    <property type="entry name" value="PDZ"/>
</dbReference>
<feature type="domain" description="PDZ" evidence="6">
    <location>
        <begin position="249"/>
        <end position="346"/>
    </location>
</feature>
<dbReference type="InterPro" id="IPR009003">
    <property type="entry name" value="Peptidase_S1_PA"/>
</dbReference>
<name>A0AAV3U8Z2_9ALTE</name>